<evidence type="ECO:0000256" key="2">
    <source>
        <dbReference type="ARBA" id="ARBA00022723"/>
    </source>
</evidence>
<reference evidence="8" key="1">
    <citation type="journal article" date="2023" name="Int. J. Syst. Evol. Microbiol.">
        <title>Streptomyces meridianus sp. nov. isolated from brackish water of the Tagus estuary in Alcochete, Portugal.</title>
        <authorList>
            <person name="Santos J.D.N."/>
            <person name="Klimek D."/>
            <person name="Calusinska M."/>
            <person name="Lobo Da Cunha A."/>
            <person name="Catita J."/>
            <person name="Goncalves H."/>
            <person name="Gonzalez I."/>
            <person name="Reyes F."/>
            <person name="Lage O.M."/>
        </authorList>
    </citation>
    <scope>NUCLEOTIDE SEQUENCE</scope>
    <source>
        <strain evidence="8">MTZ3.1</strain>
    </source>
</reference>
<dbReference type="HAMAP" id="MF_00558">
    <property type="entry name" value="Succ_CoA_beta"/>
    <property type="match status" value="1"/>
</dbReference>
<keyword evidence="9" id="KW-1185">Reference proteome</keyword>
<comment type="similarity">
    <text evidence="5">Belongs to the succinate/malate CoA ligase beta subunit family.</text>
</comment>
<feature type="binding site" evidence="5">
    <location>
        <position position="45"/>
    </location>
    <ligand>
        <name>ATP</name>
        <dbReference type="ChEBI" id="CHEBI:30616"/>
    </ligand>
</feature>
<feature type="binding site" evidence="5">
    <location>
        <position position="206"/>
    </location>
    <ligand>
        <name>Mg(2+)</name>
        <dbReference type="ChEBI" id="CHEBI:18420"/>
    </ligand>
</feature>
<feature type="binding site" evidence="5">
    <location>
        <position position="257"/>
    </location>
    <ligand>
        <name>substrate</name>
        <note>ligand shared with subunit alpha</note>
    </ligand>
</feature>
<feature type="binding site" evidence="5">
    <location>
        <position position="92"/>
    </location>
    <ligand>
        <name>ATP</name>
        <dbReference type="ChEBI" id="CHEBI:30616"/>
    </ligand>
</feature>
<evidence type="ECO:0000256" key="5">
    <source>
        <dbReference type="HAMAP-Rule" id="MF_00558"/>
    </source>
</evidence>
<comment type="pathway">
    <text evidence="5">Carbohydrate metabolism; tricarboxylic acid cycle; succinate from succinyl-CoA (ligase route): step 1/1.</text>
</comment>
<dbReference type="SUPFAM" id="SSF56059">
    <property type="entry name" value="Glutathione synthetase ATP-binding domain-like"/>
    <property type="match status" value="1"/>
</dbReference>
<comment type="cofactor">
    <cofactor evidence="5">
        <name>Mg(2+)</name>
        <dbReference type="ChEBI" id="CHEBI:18420"/>
    </cofactor>
    <text evidence="5">Binds 1 Mg(2+) ion per subunit.</text>
</comment>
<dbReference type="GO" id="GO:0004775">
    <property type="term" value="F:succinate-CoA ligase (ADP-forming) activity"/>
    <property type="evidence" value="ECO:0007669"/>
    <property type="project" value="UniProtKB-EC"/>
</dbReference>
<dbReference type="Pfam" id="PF00549">
    <property type="entry name" value="Ligase_CoA"/>
    <property type="match status" value="1"/>
</dbReference>
<dbReference type="SUPFAM" id="SSF52210">
    <property type="entry name" value="Succinyl-CoA synthetase domains"/>
    <property type="match status" value="1"/>
</dbReference>
<gene>
    <name evidence="5 8" type="primary">sucC</name>
    <name evidence="8" type="ORF">M1E25_25080</name>
</gene>
<feature type="binding site" evidence="5">
    <location>
        <begin position="52"/>
        <end position="54"/>
    </location>
    <ligand>
        <name>ATP</name>
        <dbReference type="ChEBI" id="CHEBI:30616"/>
    </ligand>
</feature>
<comment type="catalytic activity">
    <reaction evidence="5">
        <text>GTP + succinate + CoA = succinyl-CoA + GDP + phosphate</text>
        <dbReference type="Rhea" id="RHEA:22120"/>
        <dbReference type="ChEBI" id="CHEBI:30031"/>
        <dbReference type="ChEBI" id="CHEBI:37565"/>
        <dbReference type="ChEBI" id="CHEBI:43474"/>
        <dbReference type="ChEBI" id="CHEBI:57287"/>
        <dbReference type="ChEBI" id="CHEBI:57292"/>
        <dbReference type="ChEBI" id="CHEBI:58189"/>
    </reaction>
</comment>
<feature type="domain" description="ATP-grasp" evidence="7">
    <location>
        <begin position="9"/>
        <end position="242"/>
    </location>
</feature>
<feature type="binding site" evidence="5">
    <location>
        <position position="192"/>
    </location>
    <ligand>
        <name>Mg(2+)</name>
        <dbReference type="ChEBI" id="CHEBI:18420"/>
    </ligand>
</feature>
<evidence type="ECO:0000313" key="9">
    <source>
        <dbReference type="Proteomes" id="UP001167160"/>
    </source>
</evidence>
<dbReference type="Gene3D" id="3.30.1490.20">
    <property type="entry name" value="ATP-grasp fold, A domain"/>
    <property type="match status" value="1"/>
</dbReference>
<dbReference type="NCBIfam" id="TIGR01016">
    <property type="entry name" value="sucCoAbeta"/>
    <property type="match status" value="1"/>
</dbReference>
<name>A0ABT0XDG3_9ACTN</name>
<keyword evidence="2 5" id="KW-0479">Metal-binding</keyword>
<feature type="binding site" evidence="5">
    <location>
        <begin position="319"/>
        <end position="321"/>
    </location>
    <ligand>
        <name>substrate</name>
        <note>ligand shared with subunit alpha</note>
    </ligand>
</feature>
<organism evidence="8 9">
    <name type="scientific">Streptomyces meridianus</name>
    <dbReference type="NCBI Taxonomy" id="2938945"/>
    <lineage>
        <taxon>Bacteria</taxon>
        <taxon>Bacillati</taxon>
        <taxon>Actinomycetota</taxon>
        <taxon>Actinomycetes</taxon>
        <taxon>Kitasatosporales</taxon>
        <taxon>Streptomycetaceae</taxon>
        <taxon>Streptomyces</taxon>
    </lineage>
</organism>
<evidence type="ECO:0000256" key="4">
    <source>
        <dbReference type="ARBA" id="ARBA00022842"/>
    </source>
</evidence>
<evidence type="ECO:0000256" key="1">
    <source>
        <dbReference type="ARBA" id="ARBA00022598"/>
    </source>
</evidence>
<keyword evidence="3 5" id="KW-0547">Nucleotide-binding</keyword>
<dbReference type="Proteomes" id="UP001167160">
    <property type="component" value="Unassembled WGS sequence"/>
</dbReference>
<dbReference type="InterPro" id="IPR017866">
    <property type="entry name" value="Succ-CoA_synthase_bsu_CS"/>
</dbReference>
<protein>
    <recommendedName>
        <fullName evidence="5">Succinate--CoA ligase [ADP-forming] subunit beta</fullName>
        <ecNumber evidence="5">6.2.1.5</ecNumber>
    </recommendedName>
    <alternativeName>
        <fullName evidence="5">Succinyl-CoA synthetase subunit beta</fullName>
        <shortName evidence="5">SCS-beta</shortName>
    </alternativeName>
</protein>
<keyword evidence="4 5" id="KW-0460">Magnesium</keyword>
<evidence type="ECO:0000259" key="7">
    <source>
        <dbReference type="PROSITE" id="PS50975"/>
    </source>
</evidence>
<sequence>MDLFEYQARDLFAKHGVPVLAGEVIETPEAAREATERLGGRSVVKAQVKVGGRGKAGGVKLAGTPDEAVARATDILGMDIKGHTVHKVMIAETAPEIADEYYVSYLLDRTNRTFLAMASVEGGMDIEEVAATKPEALAKIPVDANVGVTAEKAAEIVAAAKFPAEVADQVAEILQTLWKSFVAEDALLVEVNPLAKVADGRVLALDGKVSLDANADFRQPEHEALEDKASANPLEAAAKAKGLNYVKLDGEVGIIGNGAGLVMSTLDVVAYAGEAHGNVKPANFLDIGGGASAEVMANGLEIILGDTDVKSVFVNVFGGITACDAVANGIVQALELLKSKGEDVTKPLVVRLDGNNAELGRKILTDANHPLVQQVDTMDGAADRAAELAAK</sequence>
<dbReference type="EC" id="6.2.1.5" evidence="5"/>
<dbReference type="InterPro" id="IPR013815">
    <property type="entry name" value="ATP_grasp_subdomain_1"/>
</dbReference>
<proteinExistence type="inferred from homology"/>
<feature type="binding site" evidence="5">
    <location>
        <position position="95"/>
    </location>
    <ligand>
        <name>ATP</name>
        <dbReference type="ChEBI" id="CHEBI:30616"/>
    </ligand>
</feature>
<dbReference type="InterPro" id="IPR013650">
    <property type="entry name" value="ATP-grasp_succ-CoA_synth-type"/>
</dbReference>
<dbReference type="Pfam" id="PF08442">
    <property type="entry name" value="ATP-grasp_2"/>
    <property type="match status" value="1"/>
</dbReference>
<comment type="catalytic activity">
    <reaction evidence="5">
        <text>succinate + ATP + CoA = succinyl-CoA + ADP + phosphate</text>
        <dbReference type="Rhea" id="RHEA:17661"/>
        <dbReference type="ChEBI" id="CHEBI:30031"/>
        <dbReference type="ChEBI" id="CHEBI:30616"/>
        <dbReference type="ChEBI" id="CHEBI:43474"/>
        <dbReference type="ChEBI" id="CHEBI:57287"/>
        <dbReference type="ChEBI" id="CHEBI:57292"/>
        <dbReference type="ChEBI" id="CHEBI:456216"/>
        <dbReference type="EC" id="6.2.1.5"/>
    </reaction>
</comment>
<dbReference type="Gene3D" id="3.30.470.20">
    <property type="entry name" value="ATP-grasp fold, B domain"/>
    <property type="match status" value="1"/>
</dbReference>
<dbReference type="PROSITE" id="PS50975">
    <property type="entry name" value="ATP_GRASP"/>
    <property type="match status" value="1"/>
</dbReference>
<comment type="subunit">
    <text evidence="5">Heterotetramer of two alpha and two beta subunits.</text>
</comment>
<evidence type="ECO:0000313" key="8">
    <source>
        <dbReference type="EMBL" id="MCM2580570.1"/>
    </source>
</evidence>
<comment type="caution">
    <text evidence="8">The sequence shown here is derived from an EMBL/GenBank/DDBJ whole genome shotgun (WGS) entry which is preliminary data.</text>
</comment>
<dbReference type="PIRSF" id="PIRSF001554">
    <property type="entry name" value="SucCS_beta"/>
    <property type="match status" value="1"/>
</dbReference>
<dbReference type="InterPro" id="IPR005809">
    <property type="entry name" value="Succ_CoA_ligase-like_bsu"/>
</dbReference>
<dbReference type="InterPro" id="IPR005811">
    <property type="entry name" value="SUCC_ACL_C"/>
</dbReference>
<evidence type="ECO:0000256" key="6">
    <source>
        <dbReference type="PROSITE-ProRule" id="PRU00409"/>
    </source>
</evidence>
<keyword evidence="5" id="KW-0816">Tricarboxylic acid cycle</keyword>
<dbReference type="PANTHER" id="PTHR11815">
    <property type="entry name" value="SUCCINYL-COA SYNTHETASE BETA CHAIN"/>
    <property type="match status" value="1"/>
</dbReference>
<keyword evidence="5 6" id="KW-0067">ATP-binding</keyword>
<dbReference type="Gene3D" id="3.40.50.261">
    <property type="entry name" value="Succinyl-CoA synthetase domains"/>
    <property type="match status" value="1"/>
</dbReference>
<feature type="binding site" evidence="5">
    <location>
        <position position="100"/>
    </location>
    <ligand>
        <name>ATP</name>
        <dbReference type="ChEBI" id="CHEBI:30616"/>
    </ligand>
</feature>
<keyword evidence="1 5" id="KW-0436">Ligase</keyword>
<dbReference type="InterPro" id="IPR016102">
    <property type="entry name" value="Succinyl-CoA_synth-like"/>
</dbReference>
<dbReference type="RefSeq" id="WP_251419530.1">
    <property type="nucleotide sequence ID" value="NZ_JAMQGM010000072.1"/>
</dbReference>
<comment type="function">
    <text evidence="5">Succinyl-CoA synthetase functions in the citric acid cycle (TCA), coupling the hydrolysis of succinyl-CoA to the synthesis of either ATP or GTP and thus represents the only step of substrate-level phosphorylation in the TCA. The beta subunit provides nucleotide specificity of the enzyme and binds the substrate succinate, while the binding sites for coenzyme A and phosphate are found in the alpha subunit.</text>
</comment>
<evidence type="ECO:0000256" key="3">
    <source>
        <dbReference type="ARBA" id="ARBA00022741"/>
    </source>
</evidence>
<dbReference type="PROSITE" id="PS01217">
    <property type="entry name" value="SUCCINYL_COA_LIG_3"/>
    <property type="match status" value="1"/>
</dbReference>
<dbReference type="NCBIfam" id="NF001913">
    <property type="entry name" value="PRK00696.1"/>
    <property type="match status" value="1"/>
</dbReference>
<accession>A0ABT0XDG3</accession>
<dbReference type="PANTHER" id="PTHR11815:SF10">
    <property type="entry name" value="SUCCINATE--COA LIGASE [GDP-FORMING] SUBUNIT BETA, MITOCHONDRIAL"/>
    <property type="match status" value="1"/>
</dbReference>
<dbReference type="EMBL" id="JAMQGM010000072">
    <property type="protein sequence ID" value="MCM2580570.1"/>
    <property type="molecule type" value="Genomic_DNA"/>
</dbReference>
<dbReference type="InterPro" id="IPR011761">
    <property type="entry name" value="ATP-grasp"/>
</dbReference>